<dbReference type="InterPro" id="IPR037066">
    <property type="entry name" value="Plug_dom_sf"/>
</dbReference>
<accession>A0A1H4G5X2</accession>
<comment type="similarity">
    <text evidence="7">Belongs to the TonB-dependent receptor family.</text>
</comment>
<dbReference type="Proteomes" id="UP000198850">
    <property type="component" value="Unassembled WGS sequence"/>
</dbReference>
<evidence type="ECO:0000313" key="9">
    <source>
        <dbReference type="EMBL" id="SEB05016.1"/>
    </source>
</evidence>
<evidence type="ECO:0000256" key="7">
    <source>
        <dbReference type="PROSITE-ProRule" id="PRU01360"/>
    </source>
</evidence>
<name>A0A1H4G5X2_9SPHI</name>
<dbReference type="Gene3D" id="2.170.130.10">
    <property type="entry name" value="TonB-dependent receptor, plug domain"/>
    <property type="match status" value="1"/>
</dbReference>
<dbReference type="SUPFAM" id="SSF56935">
    <property type="entry name" value="Porins"/>
    <property type="match status" value="1"/>
</dbReference>
<dbReference type="InterPro" id="IPR023996">
    <property type="entry name" value="TonB-dep_OMP_SusC/RagA"/>
</dbReference>
<dbReference type="GO" id="GO:0009279">
    <property type="term" value="C:cell outer membrane"/>
    <property type="evidence" value="ECO:0007669"/>
    <property type="project" value="UniProtKB-SubCell"/>
</dbReference>
<comment type="subcellular location">
    <subcellularLocation>
        <location evidence="1 7">Cell outer membrane</location>
        <topology evidence="1 7">Multi-pass membrane protein</topology>
    </subcellularLocation>
</comment>
<dbReference type="Gene3D" id="2.40.170.20">
    <property type="entry name" value="TonB-dependent receptor, beta-barrel domain"/>
    <property type="match status" value="1"/>
</dbReference>
<evidence type="ECO:0000256" key="5">
    <source>
        <dbReference type="ARBA" id="ARBA00023136"/>
    </source>
</evidence>
<evidence type="ECO:0000256" key="2">
    <source>
        <dbReference type="ARBA" id="ARBA00022448"/>
    </source>
</evidence>
<dbReference type="EMBL" id="FNRA01000009">
    <property type="protein sequence ID" value="SEB05016.1"/>
    <property type="molecule type" value="Genomic_DNA"/>
</dbReference>
<evidence type="ECO:0000313" key="10">
    <source>
        <dbReference type="Proteomes" id="UP000198850"/>
    </source>
</evidence>
<evidence type="ECO:0000256" key="4">
    <source>
        <dbReference type="ARBA" id="ARBA00022692"/>
    </source>
</evidence>
<dbReference type="PROSITE" id="PS52016">
    <property type="entry name" value="TONB_DEPENDENT_REC_3"/>
    <property type="match status" value="1"/>
</dbReference>
<evidence type="ECO:0000256" key="3">
    <source>
        <dbReference type="ARBA" id="ARBA00022452"/>
    </source>
</evidence>
<dbReference type="SUPFAM" id="SSF49464">
    <property type="entry name" value="Carboxypeptidase regulatory domain-like"/>
    <property type="match status" value="1"/>
</dbReference>
<dbReference type="Pfam" id="PF07715">
    <property type="entry name" value="Plug"/>
    <property type="match status" value="1"/>
</dbReference>
<dbReference type="InterPro" id="IPR012910">
    <property type="entry name" value="Plug_dom"/>
</dbReference>
<reference evidence="9 10" key="1">
    <citation type="submission" date="2016-10" db="EMBL/GenBank/DDBJ databases">
        <authorList>
            <person name="de Groot N.N."/>
        </authorList>
    </citation>
    <scope>NUCLEOTIDE SEQUENCE [LARGE SCALE GENOMIC DNA]</scope>
    <source>
        <strain evidence="9 10">DSM 19033</strain>
    </source>
</reference>
<dbReference type="InterPro" id="IPR008969">
    <property type="entry name" value="CarboxyPept-like_regulatory"/>
</dbReference>
<dbReference type="NCBIfam" id="TIGR04056">
    <property type="entry name" value="OMP_RagA_SusC"/>
    <property type="match status" value="1"/>
</dbReference>
<keyword evidence="2 7" id="KW-0813">Transport</keyword>
<gene>
    <name evidence="9" type="ORF">SAMN05443550_10961</name>
</gene>
<keyword evidence="10" id="KW-1185">Reference proteome</keyword>
<evidence type="ECO:0000256" key="1">
    <source>
        <dbReference type="ARBA" id="ARBA00004571"/>
    </source>
</evidence>
<dbReference type="STRING" id="425514.SAMN05443550_10961"/>
<evidence type="ECO:0000259" key="8">
    <source>
        <dbReference type="Pfam" id="PF07715"/>
    </source>
</evidence>
<dbReference type="OrthoDB" id="9768177at2"/>
<organism evidence="9 10">
    <name type="scientific">Pedobacter hartonius</name>
    <dbReference type="NCBI Taxonomy" id="425514"/>
    <lineage>
        <taxon>Bacteria</taxon>
        <taxon>Pseudomonadati</taxon>
        <taxon>Bacteroidota</taxon>
        <taxon>Sphingobacteriia</taxon>
        <taxon>Sphingobacteriales</taxon>
        <taxon>Sphingobacteriaceae</taxon>
        <taxon>Pedobacter</taxon>
    </lineage>
</organism>
<keyword evidence="4 7" id="KW-0812">Transmembrane</keyword>
<evidence type="ECO:0000256" key="6">
    <source>
        <dbReference type="ARBA" id="ARBA00023237"/>
    </source>
</evidence>
<feature type="domain" description="TonB-dependent receptor plug" evidence="8">
    <location>
        <begin position="139"/>
        <end position="243"/>
    </location>
</feature>
<dbReference type="AlphaFoldDB" id="A0A1H4G5X2"/>
<dbReference type="Pfam" id="PF13715">
    <property type="entry name" value="CarbopepD_reg_2"/>
    <property type="match status" value="1"/>
</dbReference>
<dbReference type="InterPro" id="IPR039426">
    <property type="entry name" value="TonB-dep_rcpt-like"/>
</dbReference>
<dbReference type="NCBIfam" id="TIGR04057">
    <property type="entry name" value="SusC_RagA_signa"/>
    <property type="match status" value="1"/>
</dbReference>
<dbReference type="InterPro" id="IPR036942">
    <property type="entry name" value="Beta-barrel_TonB_sf"/>
</dbReference>
<protein>
    <submittedName>
        <fullName evidence="9">TonB-linked outer membrane protein, SusC/RagA family</fullName>
    </submittedName>
</protein>
<keyword evidence="6 7" id="KW-0998">Cell outer membrane</keyword>
<dbReference type="InterPro" id="IPR023997">
    <property type="entry name" value="TonB-dep_OMP_SusC/RagA_CS"/>
</dbReference>
<dbReference type="Gene3D" id="2.60.40.1120">
    <property type="entry name" value="Carboxypeptidase-like, regulatory domain"/>
    <property type="match status" value="1"/>
</dbReference>
<keyword evidence="5 7" id="KW-0472">Membrane</keyword>
<sequence length="1078" mass="118216">MKAKNSLMGLLCPNFRTQLGMITLFILMINSCVNPRAIAQSGQRLRGTVQSALDGEALKGATVKTADQLSTVQTNESGAFSLAVKSHGGILLVSYVGYKTLEIPYSIYSRGPFKIILQPNTGILSEVTVSTGFQTLPRERATGSFSVIESALFNRSVSTDVIGRLKGVSSGLLFGNATATNSLGITIRGKSTIWANSQPLVILDNFPYEGDLNNINPNDVENVTILKDAAAASIWGTRAGNGVIVITTKKGKYNQPVHVSFNSNVNIGRKPNLYDERKISSSDFIAAEKFQFEKGKYNSYIADGYSALTPAVEILIKERAGTITQARSAVQLNELARHDVRDDLLKYFYRESISQQYALSLSGGSDKQLYYVSGGYNKNLGQAIGNTYDRASLNASNTYSLLNRRMEISTGILFAKSTTQNNAVSPSFGNGQLYPYAMLADGNGNALPIAKYRTGFPGTKANVNLLNWDYKPLDELGFADNTMGLVDYQVSLGLKYKIIPGLNAELKYRYGNGETDSKNHYSQDTFFTRNLINSYTQINATTGTVTRPIPLGEIMNVSNGKYNSQNLRGQLNFDSNLKEKHQLNLLAGAEVGELNTRSSRYNLYGYDSLRETSLPIDFFNSYPNYITGASAVIPSGLGLGSLTNRTISFFGNGTYTYLGRFSLSASARSDGSNLFGLKTNQKWAPLYSVGTGWTVSREKFYSPALLPLLKFRATYGYNGNIDKNITAFLTTRVTSTNRYGAIYSAVLNPPNPDLTWERIGQLNLAADFGFKNNRVAGSIEYYRKNGKDLIGDALLAPTSGYTSFRGNTAAIKGKGLDLSLQVLVIDAAFKWNTMGLFSYTKSWITDYKMTPVSNADYISGIVPKIGRDMSGIYAYKWVGLDGQTGDPLGYLNGVVSKDYAKMVTGTNLNDLEYKGPSSPPVFGNLMNSFSYRGWSLSLNLIYKLGYHFRRESVNYSNLFSGTSGTGHSDFAKRWQKPGDELRTNVPSMVYPANANRDSFYLSSGALVEKGDHVRLQDVQLSYSLSKKQFPALPFKNVQVYGYVSNLGVIWRANHAGLDPDASVYPLPLNTALGLKIDL</sequence>
<proteinExistence type="inferred from homology"/>
<keyword evidence="3 7" id="KW-1134">Transmembrane beta strand</keyword>